<keyword evidence="2" id="KW-0732">Signal</keyword>
<evidence type="ECO:0000256" key="1">
    <source>
        <dbReference type="SAM" id="MobiDB-lite"/>
    </source>
</evidence>
<gene>
    <name evidence="3" type="ORF">I5803_08670</name>
</gene>
<dbReference type="Proteomes" id="UP000651050">
    <property type="component" value="Unassembled WGS sequence"/>
</dbReference>
<proteinExistence type="predicted"/>
<comment type="caution">
    <text evidence="3">The sequence shown here is derived from an EMBL/GenBank/DDBJ whole genome shotgun (WGS) entry which is preliminary data.</text>
</comment>
<feature type="chain" id="PRO_5037027564" evidence="2">
    <location>
        <begin position="20"/>
        <end position="170"/>
    </location>
</feature>
<dbReference type="RefSeq" id="WP_196985969.1">
    <property type="nucleotide sequence ID" value="NZ_JADWYS010000001.1"/>
</dbReference>
<dbReference type="AlphaFoldDB" id="A0A931H3U0"/>
<organism evidence="3 4">
    <name type="scientific">Caenimonas aquaedulcis</name>
    <dbReference type="NCBI Taxonomy" id="2793270"/>
    <lineage>
        <taxon>Bacteria</taxon>
        <taxon>Pseudomonadati</taxon>
        <taxon>Pseudomonadota</taxon>
        <taxon>Betaproteobacteria</taxon>
        <taxon>Burkholderiales</taxon>
        <taxon>Comamonadaceae</taxon>
        <taxon>Caenimonas</taxon>
    </lineage>
</organism>
<dbReference type="EMBL" id="JADWYS010000001">
    <property type="protein sequence ID" value="MBG9388090.1"/>
    <property type="molecule type" value="Genomic_DNA"/>
</dbReference>
<evidence type="ECO:0000313" key="3">
    <source>
        <dbReference type="EMBL" id="MBG9388090.1"/>
    </source>
</evidence>
<feature type="region of interest" description="Disordered" evidence="1">
    <location>
        <begin position="100"/>
        <end position="170"/>
    </location>
</feature>
<name>A0A931H3U0_9BURK</name>
<feature type="compositionally biased region" description="Polar residues" evidence="1">
    <location>
        <begin position="150"/>
        <end position="163"/>
    </location>
</feature>
<sequence length="170" mass="16564">MKRLLAPALLAAVCGLVLAKIPPPDPATKAKADEAAAKTAWQGKVDAYLTCKVQDKIAAQYLKSAGKPAPAVAAPAASKAASAAAPAVARAASGSAGAASASMAAASTSAPSGTPVAFAPPPPCADPGPFAYNKPEEKPLETSGAHSPAGNATSPPSVRQESATMAPAKK</sequence>
<reference evidence="3" key="1">
    <citation type="submission" date="2020-11" db="EMBL/GenBank/DDBJ databases">
        <title>Bacterial whole genome sequence for Caenimonas sp. DR4.4.</title>
        <authorList>
            <person name="Le V."/>
            <person name="Ko S.-R."/>
            <person name="Ahn C.-Y."/>
            <person name="Oh H.-M."/>
        </authorList>
    </citation>
    <scope>NUCLEOTIDE SEQUENCE</scope>
    <source>
        <strain evidence="3">DR4.4</strain>
    </source>
</reference>
<keyword evidence="4" id="KW-1185">Reference proteome</keyword>
<evidence type="ECO:0000256" key="2">
    <source>
        <dbReference type="SAM" id="SignalP"/>
    </source>
</evidence>
<protein>
    <submittedName>
        <fullName evidence="3">Uncharacterized protein</fullName>
    </submittedName>
</protein>
<accession>A0A931H3U0</accession>
<feature type="compositionally biased region" description="Low complexity" evidence="1">
    <location>
        <begin position="100"/>
        <end position="117"/>
    </location>
</feature>
<feature type="signal peptide" evidence="2">
    <location>
        <begin position="1"/>
        <end position="19"/>
    </location>
</feature>
<evidence type="ECO:0000313" key="4">
    <source>
        <dbReference type="Proteomes" id="UP000651050"/>
    </source>
</evidence>